<accession>A0A380BKZ6</accession>
<evidence type="ECO:0000313" key="1">
    <source>
        <dbReference type="EMBL" id="SUJ02509.1"/>
    </source>
</evidence>
<evidence type="ECO:0008006" key="3">
    <source>
        <dbReference type="Google" id="ProtNLM"/>
    </source>
</evidence>
<protein>
    <recommendedName>
        <fullName evidence="3">KWG Leptospira</fullName>
    </recommendedName>
</protein>
<dbReference type="AlphaFoldDB" id="A0A380BKZ6"/>
<dbReference type="EMBL" id="UGYW01000002">
    <property type="protein sequence ID" value="SUJ02509.1"/>
    <property type="molecule type" value="Genomic_DNA"/>
</dbReference>
<sequence>MVYVKNDKPQNVTKKVNVKLLKEIEAIGKEGYFTAVDGAGELKGIVDVKGNWIINPVYDDIKAMGEEKFSVREGRIGTPKKLDAKNKKFIDLLP</sequence>
<dbReference type="Proteomes" id="UP000254893">
    <property type="component" value="Unassembled WGS sequence"/>
</dbReference>
<organism evidence="1 2">
    <name type="scientific">Sphingobacterium spiritivorum</name>
    <name type="common">Flavobacterium spiritivorum</name>
    <dbReference type="NCBI Taxonomy" id="258"/>
    <lineage>
        <taxon>Bacteria</taxon>
        <taxon>Pseudomonadati</taxon>
        <taxon>Bacteroidota</taxon>
        <taxon>Sphingobacteriia</taxon>
        <taxon>Sphingobacteriales</taxon>
        <taxon>Sphingobacteriaceae</taxon>
        <taxon>Sphingobacterium</taxon>
    </lineage>
</organism>
<reference evidence="1 2" key="1">
    <citation type="submission" date="2018-06" db="EMBL/GenBank/DDBJ databases">
        <authorList>
            <consortium name="Pathogen Informatics"/>
            <person name="Doyle S."/>
        </authorList>
    </citation>
    <scope>NUCLEOTIDE SEQUENCE [LARGE SCALE GENOMIC DNA]</scope>
    <source>
        <strain evidence="1 2">NCTC11388</strain>
    </source>
</reference>
<gene>
    <name evidence="1" type="ORF">NCTC11388_01050</name>
</gene>
<name>A0A380BKZ6_SPHSI</name>
<evidence type="ECO:0000313" key="2">
    <source>
        <dbReference type="Proteomes" id="UP000254893"/>
    </source>
</evidence>
<proteinExistence type="predicted"/>